<accession>A0A371B7G2</accession>
<name>A0A371B7G2_9BRAD</name>
<proteinExistence type="predicted"/>
<dbReference type="AlphaFoldDB" id="A0A371B7G2"/>
<comment type="caution">
    <text evidence="2">The sequence shown here is derived from an EMBL/GenBank/DDBJ whole genome shotgun (WGS) entry which is preliminary data.</text>
</comment>
<dbReference type="Proteomes" id="UP000263993">
    <property type="component" value="Unassembled WGS sequence"/>
</dbReference>
<evidence type="ECO:0000313" key="3">
    <source>
        <dbReference type="Proteomes" id="UP000263993"/>
    </source>
</evidence>
<sequence length="95" mass="10653">MDEDVRKPLRAAKDVTRPATINLPKKDKAPEPEMARVGQMRPTLARYRLQVDRQTKATFASLDEARIAGQAIKKSFPVVQVSIYDAEQSKQASLD</sequence>
<evidence type="ECO:0000313" key="2">
    <source>
        <dbReference type="EMBL" id="RDV03539.1"/>
    </source>
</evidence>
<protein>
    <submittedName>
        <fullName evidence="2">Uncharacterized protein</fullName>
    </submittedName>
</protein>
<dbReference type="RefSeq" id="WP_115515565.1">
    <property type="nucleotide sequence ID" value="NZ_QRGO01000001.1"/>
</dbReference>
<dbReference type="EMBL" id="QRGO01000001">
    <property type="protein sequence ID" value="RDV03539.1"/>
    <property type="molecule type" value="Genomic_DNA"/>
</dbReference>
<organism evidence="2 3">
    <name type="scientific">Undibacter mobilis</name>
    <dbReference type="NCBI Taxonomy" id="2292256"/>
    <lineage>
        <taxon>Bacteria</taxon>
        <taxon>Pseudomonadati</taxon>
        <taxon>Pseudomonadota</taxon>
        <taxon>Alphaproteobacteria</taxon>
        <taxon>Hyphomicrobiales</taxon>
        <taxon>Nitrobacteraceae</taxon>
        <taxon>Undibacter</taxon>
    </lineage>
</organism>
<feature type="region of interest" description="Disordered" evidence="1">
    <location>
        <begin position="1"/>
        <end position="35"/>
    </location>
</feature>
<feature type="compositionally biased region" description="Basic and acidic residues" evidence="1">
    <location>
        <begin position="24"/>
        <end position="34"/>
    </location>
</feature>
<feature type="compositionally biased region" description="Basic and acidic residues" evidence="1">
    <location>
        <begin position="1"/>
        <end position="16"/>
    </location>
</feature>
<gene>
    <name evidence="2" type="ORF">DXH78_02420</name>
</gene>
<reference evidence="3" key="1">
    <citation type="submission" date="2018-08" db="EMBL/GenBank/DDBJ databases">
        <authorList>
            <person name="Kim S.-J."/>
            <person name="Jung G.-Y."/>
        </authorList>
    </citation>
    <scope>NUCLEOTIDE SEQUENCE [LARGE SCALE GENOMIC DNA]</scope>
    <source>
        <strain evidence="3">GY_H</strain>
    </source>
</reference>
<dbReference type="OrthoDB" id="8265523at2"/>
<evidence type="ECO:0000256" key="1">
    <source>
        <dbReference type="SAM" id="MobiDB-lite"/>
    </source>
</evidence>
<keyword evidence="3" id="KW-1185">Reference proteome</keyword>